<evidence type="ECO:0000313" key="1">
    <source>
        <dbReference type="EMBL" id="KAF2548148.1"/>
    </source>
</evidence>
<comment type="caution">
    <text evidence="1">The sequence shown here is derived from an EMBL/GenBank/DDBJ whole genome shotgun (WGS) entry which is preliminary data.</text>
</comment>
<gene>
    <name evidence="1" type="ORF">F2Q70_00020612</name>
</gene>
<reference evidence="1" key="1">
    <citation type="submission" date="2019-12" db="EMBL/GenBank/DDBJ databases">
        <title>Genome sequencing and annotation of Brassica cretica.</title>
        <authorList>
            <person name="Studholme D.J."/>
            <person name="Sarris P.F."/>
        </authorList>
    </citation>
    <scope>NUCLEOTIDE SEQUENCE</scope>
    <source>
        <strain evidence="1">PFS-102/07</strain>
        <tissue evidence="1">Leaf</tissue>
    </source>
</reference>
<dbReference type="EMBL" id="QGKY02001925">
    <property type="protein sequence ID" value="KAF2548148.1"/>
    <property type="molecule type" value="Genomic_DNA"/>
</dbReference>
<name>A0A8S9GVC8_BRACR</name>
<dbReference type="AlphaFoldDB" id="A0A8S9GVC8"/>
<sequence>MPAINSFLPMNQEESYIHGMLAFPLLELGRMEEDAAASRKGYEINKKRCLGTSLCVMFLNMNVSLKKQWSSWKNSQNLGTLAHHSCKAFP</sequence>
<protein>
    <submittedName>
        <fullName evidence="1">Uncharacterized protein</fullName>
    </submittedName>
</protein>
<organism evidence="1">
    <name type="scientific">Brassica cretica</name>
    <name type="common">Mustard</name>
    <dbReference type="NCBI Taxonomy" id="69181"/>
    <lineage>
        <taxon>Eukaryota</taxon>
        <taxon>Viridiplantae</taxon>
        <taxon>Streptophyta</taxon>
        <taxon>Embryophyta</taxon>
        <taxon>Tracheophyta</taxon>
        <taxon>Spermatophyta</taxon>
        <taxon>Magnoliopsida</taxon>
        <taxon>eudicotyledons</taxon>
        <taxon>Gunneridae</taxon>
        <taxon>Pentapetalae</taxon>
        <taxon>rosids</taxon>
        <taxon>malvids</taxon>
        <taxon>Brassicales</taxon>
        <taxon>Brassicaceae</taxon>
        <taxon>Brassiceae</taxon>
        <taxon>Brassica</taxon>
    </lineage>
</organism>
<dbReference type="PANTHER" id="PTHR16263:SF11">
    <property type="entry name" value="TETRATRICOPEPTIDE REPEAT PROTEIN 38"/>
    <property type="match status" value="1"/>
</dbReference>
<proteinExistence type="predicted"/>
<accession>A0A8S9GVC8</accession>
<dbReference type="InterPro" id="IPR033891">
    <property type="entry name" value="TTC38"/>
</dbReference>
<dbReference type="PANTHER" id="PTHR16263">
    <property type="entry name" value="TETRATRICOPEPTIDE REPEAT PROTEIN 38"/>
    <property type="match status" value="1"/>
</dbReference>